<comment type="caution">
    <text evidence="7">The sequence shown here is derived from an EMBL/GenBank/DDBJ whole genome shotgun (WGS) entry which is preliminary data.</text>
</comment>
<evidence type="ECO:0000313" key="8">
    <source>
        <dbReference type="Proteomes" id="UP000070539"/>
    </source>
</evidence>
<dbReference type="PANTHER" id="PTHR47245:SF1">
    <property type="entry name" value="FOLDASE PROTEIN PRSA"/>
    <property type="match status" value="1"/>
</dbReference>
<evidence type="ECO:0000256" key="6">
    <source>
        <dbReference type="SAM" id="SignalP"/>
    </source>
</evidence>
<name>A0A136WBE0_9FIRM</name>
<reference evidence="7 8" key="1">
    <citation type="submission" date="2016-01" db="EMBL/GenBank/DDBJ databases">
        <title>Genome sequence of Clostridium neopropionicum X4, DSM-3847.</title>
        <authorList>
            <person name="Poehlein A."/>
            <person name="Beck M.H."/>
            <person name="Bengelsdorf F.R."/>
            <person name="Daniel R."/>
            <person name="Duerre P."/>
        </authorList>
    </citation>
    <scope>NUCLEOTIDE SEQUENCE [LARGE SCALE GENOMIC DNA]</scope>
    <source>
        <strain evidence="7 8">DSM-3847</strain>
    </source>
</reference>
<comment type="catalytic activity">
    <reaction evidence="1">
        <text>[protein]-peptidylproline (omega=180) = [protein]-peptidylproline (omega=0)</text>
        <dbReference type="Rhea" id="RHEA:16237"/>
        <dbReference type="Rhea" id="RHEA-COMP:10747"/>
        <dbReference type="Rhea" id="RHEA-COMP:10748"/>
        <dbReference type="ChEBI" id="CHEBI:83833"/>
        <dbReference type="ChEBI" id="CHEBI:83834"/>
        <dbReference type="EC" id="5.2.1.8"/>
    </reaction>
</comment>
<organism evidence="7 8">
    <name type="scientific">Anaerotignum neopropionicum</name>
    <dbReference type="NCBI Taxonomy" id="36847"/>
    <lineage>
        <taxon>Bacteria</taxon>
        <taxon>Bacillati</taxon>
        <taxon>Bacillota</taxon>
        <taxon>Clostridia</taxon>
        <taxon>Lachnospirales</taxon>
        <taxon>Anaerotignaceae</taxon>
        <taxon>Anaerotignum</taxon>
    </lineage>
</organism>
<evidence type="ECO:0000256" key="2">
    <source>
        <dbReference type="ARBA" id="ARBA00013194"/>
    </source>
</evidence>
<feature type="chain" id="PRO_5039223352" description="peptidylprolyl isomerase" evidence="6">
    <location>
        <begin position="26"/>
        <end position="335"/>
    </location>
</feature>
<evidence type="ECO:0000256" key="1">
    <source>
        <dbReference type="ARBA" id="ARBA00000971"/>
    </source>
</evidence>
<dbReference type="PANTHER" id="PTHR47245">
    <property type="entry name" value="PEPTIDYLPROLYL ISOMERASE"/>
    <property type="match status" value="1"/>
</dbReference>
<keyword evidence="3 6" id="KW-0732">Signal</keyword>
<gene>
    <name evidence="7" type="primary">prsA</name>
    <name evidence="7" type="ORF">CLNEO_28040</name>
</gene>
<keyword evidence="4" id="KW-0697">Rotamase</keyword>
<evidence type="ECO:0000256" key="4">
    <source>
        <dbReference type="ARBA" id="ARBA00023110"/>
    </source>
</evidence>
<dbReference type="AlphaFoldDB" id="A0A136WBE0"/>
<dbReference type="SUPFAM" id="SSF109998">
    <property type="entry name" value="Triger factor/SurA peptide-binding domain-like"/>
    <property type="match status" value="1"/>
</dbReference>
<dbReference type="InterPro" id="IPR050245">
    <property type="entry name" value="PrsA_foldase"/>
</dbReference>
<dbReference type="STRING" id="36847.CLNEO_28040"/>
<evidence type="ECO:0000256" key="3">
    <source>
        <dbReference type="ARBA" id="ARBA00022729"/>
    </source>
</evidence>
<accession>A0A136WBE0</accession>
<evidence type="ECO:0000256" key="5">
    <source>
        <dbReference type="ARBA" id="ARBA00023235"/>
    </source>
</evidence>
<keyword evidence="8" id="KW-1185">Reference proteome</keyword>
<dbReference type="OrthoDB" id="2055304at2"/>
<dbReference type="SUPFAM" id="SSF54534">
    <property type="entry name" value="FKBP-like"/>
    <property type="match status" value="1"/>
</dbReference>
<feature type="signal peptide" evidence="6">
    <location>
        <begin position="1"/>
        <end position="25"/>
    </location>
</feature>
<protein>
    <recommendedName>
        <fullName evidence="2">peptidylprolyl isomerase</fullName>
        <ecNumber evidence="2">5.2.1.8</ecNumber>
    </recommendedName>
</protein>
<dbReference type="InterPro" id="IPR046357">
    <property type="entry name" value="PPIase_dom_sf"/>
</dbReference>
<dbReference type="RefSeq" id="WP_066090603.1">
    <property type="nucleotide sequence ID" value="NZ_LRVM01000014.1"/>
</dbReference>
<dbReference type="EC" id="5.2.1.8" evidence="2"/>
<sequence>MKKKGLLCLLIAGAMALSACGSNNASNSDNAGGSDFNDEVVMKIDGREIMKSEYMVYLYTTSKSFTAVGGDDIWTMDFDGQTADELVEERTLKTLQSVIAAKKYAEENNITLTDDQKQEVASASEQFVANVPQEDIKKMGIDAESLAPFMESSYIYSLVYQALVAECEVDEAEKARYYEENKEQIKEELITVELDSIVLDDAQKANEVAEKAKSGTDFISLFQEYDIDENARLKEDGGKMTVYKTQLLSSFGLTEVPEIGVVTGPIDVDGTYFILRVTSITTPQESEVKEKAETTFVNQKQTDYSDARFEEMMAAQKVEYIDEAYKNLEKFHSVV</sequence>
<dbReference type="PROSITE" id="PS51257">
    <property type="entry name" value="PROKAR_LIPOPROTEIN"/>
    <property type="match status" value="1"/>
</dbReference>
<keyword evidence="5 7" id="KW-0413">Isomerase</keyword>
<dbReference type="EMBL" id="LRVM01000014">
    <property type="protein sequence ID" value="KXL51832.1"/>
    <property type="molecule type" value="Genomic_DNA"/>
</dbReference>
<dbReference type="GO" id="GO:0003755">
    <property type="term" value="F:peptidyl-prolyl cis-trans isomerase activity"/>
    <property type="evidence" value="ECO:0007669"/>
    <property type="project" value="UniProtKB-KW"/>
</dbReference>
<evidence type="ECO:0000313" key="7">
    <source>
        <dbReference type="EMBL" id="KXL51832.1"/>
    </source>
</evidence>
<proteinExistence type="predicted"/>
<dbReference type="InterPro" id="IPR027304">
    <property type="entry name" value="Trigger_fact/SurA_dom_sf"/>
</dbReference>
<dbReference type="Proteomes" id="UP000070539">
    <property type="component" value="Unassembled WGS sequence"/>
</dbReference>
<dbReference type="Gene3D" id="3.10.50.40">
    <property type="match status" value="1"/>
</dbReference>